<sequence length="153" mass="15575">MATGLGCIQSCRAAPEFADGVDHFVASAVGLGGGASGRAKASGGDAHIHVDIHTPWRMESGGIRYTLARKRGLSAAAVVQVQKGQSQSDIQSDEATGRDVSVSAGAVNAAGVIVAKGGKAPGRKMTVADVTDGKAEAVGGCWKFWVIQRSIEL</sequence>
<gene>
    <name evidence="1" type="ORF">B0H17DRAFT_1141808</name>
</gene>
<keyword evidence="2" id="KW-1185">Reference proteome</keyword>
<name>A0AAD7GA71_MYCRO</name>
<organism evidence="1 2">
    <name type="scientific">Mycena rosella</name>
    <name type="common">Pink bonnet</name>
    <name type="synonym">Agaricus rosellus</name>
    <dbReference type="NCBI Taxonomy" id="1033263"/>
    <lineage>
        <taxon>Eukaryota</taxon>
        <taxon>Fungi</taxon>
        <taxon>Dikarya</taxon>
        <taxon>Basidiomycota</taxon>
        <taxon>Agaricomycotina</taxon>
        <taxon>Agaricomycetes</taxon>
        <taxon>Agaricomycetidae</taxon>
        <taxon>Agaricales</taxon>
        <taxon>Marasmiineae</taxon>
        <taxon>Mycenaceae</taxon>
        <taxon>Mycena</taxon>
    </lineage>
</organism>
<comment type="caution">
    <text evidence="1">The sequence shown here is derived from an EMBL/GenBank/DDBJ whole genome shotgun (WGS) entry which is preliminary data.</text>
</comment>
<evidence type="ECO:0000313" key="2">
    <source>
        <dbReference type="Proteomes" id="UP001221757"/>
    </source>
</evidence>
<evidence type="ECO:0000313" key="1">
    <source>
        <dbReference type="EMBL" id="KAJ7670452.1"/>
    </source>
</evidence>
<protein>
    <submittedName>
        <fullName evidence="1">Uncharacterized protein</fullName>
    </submittedName>
</protein>
<dbReference type="AlphaFoldDB" id="A0AAD7GA71"/>
<accession>A0AAD7GA71</accession>
<dbReference type="EMBL" id="JARKIE010000180">
    <property type="protein sequence ID" value="KAJ7670452.1"/>
    <property type="molecule type" value="Genomic_DNA"/>
</dbReference>
<dbReference type="Proteomes" id="UP001221757">
    <property type="component" value="Unassembled WGS sequence"/>
</dbReference>
<reference evidence="1" key="1">
    <citation type="submission" date="2023-03" db="EMBL/GenBank/DDBJ databases">
        <title>Massive genome expansion in bonnet fungi (Mycena s.s.) driven by repeated elements and novel gene families across ecological guilds.</title>
        <authorList>
            <consortium name="Lawrence Berkeley National Laboratory"/>
            <person name="Harder C.B."/>
            <person name="Miyauchi S."/>
            <person name="Viragh M."/>
            <person name="Kuo A."/>
            <person name="Thoen E."/>
            <person name="Andreopoulos B."/>
            <person name="Lu D."/>
            <person name="Skrede I."/>
            <person name="Drula E."/>
            <person name="Henrissat B."/>
            <person name="Morin E."/>
            <person name="Kohler A."/>
            <person name="Barry K."/>
            <person name="LaButti K."/>
            <person name="Morin E."/>
            <person name="Salamov A."/>
            <person name="Lipzen A."/>
            <person name="Mereny Z."/>
            <person name="Hegedus B."/>
            <person name="Baldrian P."/>
            <person name="Stursova M."/>
            <person name="Weitz H."/>
            <person name="Taylor A."/>
            <person name="Grigoriev I.V."/>
            <person name="Nagy L.G."/>
            <person name="Martin F."/>
            <person name="Kauserud H."/>
        </authorList>
    </citation>
    <scope>NUCLEOTIDE SEQUENCE</scope>
    <source>
        <strain evidence="1">CBHHK067</strain>
    </source>
</reference>
<proteinExistence type="predicted"/>